<protein>
    <submittedName>
        <fullName evidence="2">Uncharacterized protein</fullName>
    </submittedName>
</protein>
<feature type="region of interest" description="Disordered" evidence="1">
    <location>
        <begin position="1"/>
        <end position="38"/>
    </location>
</feature>
<gene>
    <name evidence="2" type="ORF">RFI_39333</name>
</gene>
<sequence>KKIKKDCNGKKKDNNGKKKNKNRKKGKGKKRGEMEKEKWENIPQKHLIEVASLDGISCIMFDWPRLCWQINKIVIGNIQINDIYSFDNAKMFFITKATRADGFIFGKNTL</sequence>
<dbReference type="Proteomes" id="UP000023152">
    <property type="component" value="Unassembled WGS sequence"/>
</dbReference>
<organism evidence="2 3">
    <name type="scientific">Reticulomyxa filosa</name>
    <dbReference type="NCBI Taxonomy" id="46433"/>
    <lineage>
        <taxon>Eukaryota</taxon>
        <taxon>Sar</taxon>
        <taxon>Rhizaria</taxon>
        <taxon>Retaria</taxon>
        <taxon>Foraminifera</taxon>
        <taxon>Monothalamids</taxon>
        <taxon>Reticulomyxidae</taxon>
        <taxon>Reticulomyxa</taxon>
    </lineage>
</organism>
<keyword evidence="3" id="KW-1185">Reference proteome</keyword>
<feature type="compositionally biased region" description="Basic residues" evidence="1">
    <location>
        <begin position="17"/>
        <end position="30"/>
    </location>
</feature>
<evidence type="ECO:0000313" key="3">
    <source>
        <dbReference type="Proteomes" id="UP000023152"/>
    </source>
</evidence>
<dbReference type="AlphaFoldDB" id="X6LAL4"/>
<proteinExistence type="predicted"/>
<dbReference type="EMBL" id="ASPP01047404">
    <property type="protein sequence ID" value="ETN98181.1"/>
    <property type="molecule type" value="Genomic_DNA"/>
</dbReference>
<feature type="compositionally biased region" description="Basic and acidic residues" evidence="1">
    <location>
        <begin position="1"/>
        <end position="16"/>
    </location>
</feature>
<name>X6LAL4_RETFI</name>
<evidence type="ECO:0000256" key="1">
    <source>
        <dbReference type="SAM" id="MobiDB-lite"/>
    </source>
</evidence>
<feature type="non-terminal residue" evidence="2">
    <location>
        <position position="1"/>
    </location>
</feature>
<reference evidence="2 3" key="1">
    <citation type="journal article" date="2013" name="Curr. Biol.">
        <title>The Genome of the Foraminiferan Reticulomyxa filosa.</title>
        <authorList>
            <person name="Glockner G."/>
            <person name="Hulsmann N."/>
            <person name="Schleicher M."/>
            <person name="Noegel A.A."/>
            <person name="Eichinger L."/>
            <person name="Gallinger C."/>
            <person name="Pawlowski J."/>
            <person name="Sierra R."/>
            <person name="Euteneuer U."/>
            <person name="Pillet L."/>
            <person name="Moustafa A."/>
            <person name="Platzer M."/>
            <person name="Groth M."/>
            <person name="Szafranski K."/>
            <person name="Schliwa M."/>
        </authorList>
    </citation>
    <scope>NUCLEOTIDE SEQUENCE [LARGE SCALE GENOMIC DNA]</scope>
</reference>
<evidence type="ECO:0000313" key="2">
    <source>
        <dbReference type="EMBL" id="ETN98181.1"/>
    </source>
</evidence>
<accession>X6LAL4</accession>
<comment type="caution">
    <text evidence="2">The sequence shown here is derived from an EMBL/GenBank/DDBJ whole genome shotgun (WGS) entry which is preliminary data.</text>
</comment>